<evidence type="ECO:0000256" key="1">
    <source>
        <dbReference type="SAM" id="MobiDB-lite"/>
    </source>
</evidence>
<dbReference type="EMBL" id="POTL01000001">
    <property type="protein sequence ID" value="TLH56690.1"/>
    <property type="molecule type" value="Genomic_DNA"/>
</dbReference>
<organism evidence="3">
    <name type="scientific">Mycolicibacterium mucogenicum DSM 44124</name>
    <dbReference type="NCBI Taxonomy" id="1226753"/>
    <lineage>
        <taxon>Bacteria</taxon>
        <taxon>Bacillati</taxon>
        <taxon>Actinomycetota</taxon>
        <taxon>Actinomycetes</taxon>
        <taxon>Mycobacteriales</taxon>
        <taxon>Mycobacteriaceae</taxon>
        <taxon>Mycolicibacterium</taxon>
    </lineage>
</organism>
<dbReference type="Proteomes" id="UP000309231">
    <property type="component" value="Chromosome"/>
</dbReference>
<name>A0A8H2JK84_MYCMU</name>
<accession>A0A8H2JK84</accession>
<protein>
    <submittedName>
        <fullName evidence="3">Uncharacterized protein</fullName>
    </submittedName>
</protein>
<reference evidence="2 4" key="3">
    <citation type="journal article" date="2019" name="Sci. Rep.">
        <title>Insight into the biology of Mycobacterium mucogenicum and Mycobacterium neoaurum clade members.</title>
        <authorList>
            <person name="Behra P.R.K."/>
            <person name="Pettersson B.M.F."/>
            <person name="Ramesh M."/>
            <person name="Dasgupta S."/>
            <person name="Kirsebom L.A."/>
        </authorList>
    </citation>
    <scope>NUCLEOTIDE SEQUENCE [LARGE SCALE GENOMIC DNA]</scope>
    <source>
        <strain evidence="2 4">DSM 44124</strain>
    </source>
</reference>
<reference evidence="3" key="1">
    <citation type="submission" date="2018-01" db="EMBL/GenBank/DDBJ databases">
        <title>Comparative genomics of Mycobacterium mucogenicum and Mycobacterium neoaurum clade members emphasizing tRNA and non-coding RNA.</title>
        <authorList>
            <person name="Behra P.R.K."/>
            <person name="Pettersson B.M.F."/>
            <person name="Das S."/>
            <person name="Dasgupta S."/>
            <person name="Kirsebom L.A."/>
        </authorList>
    </citation>
    <scope>NUCLEOTIDE SEQUENCE</scope>
    <source>
        <strain evidence="3">DSM 44124</strain>
    </source>
</reference>
<sequence>MPKSSSATSAAPTPDAASFSGPIVEHCATHTQSTTLSKLNVGTGALVDIGTFPIGCNIGNGQFTRARYSKDFRKLALDSLTINDGHVRYYDSSTGSTVDVTEIVQPSPTGDFGNQQRPDHRNPQFDEQGLLVFYDARAKLFNFYDTDSKKVVRTSPTYLPNLVRAVAKDPDQLAQGEGELPGGDSLRGCPALWFIDDSRYLRSVHDDAGHYLVIDAVPPPGAERPACSDTEGQRITPPSTEISEAAADPTGTTIVFTVFSRNDIKVWNMYQANLQDPSHPTQIKMSGNILERSGYDGGQAMSFVGWS</sequence>
<feature type="compositionally biased region" description="Low complexity" evidence="1">
    <location>
        <begin position="1"/>
        <end position="18"/>
    </location>
</feature>
<dbReference type="KEGG" id="mmuc:C1S78_029635"/>
<evidence type="ECO:0000313" key="3">
    <source>
        <dbReference type="EMBL" id="TLH56690.1"/>
    </source>
</evidence>
<dbReference type="AlphaFoldDB" id="A0A8H2JK84"/>
<dbReference type="InterPro" id="IPR011044">
    <property type="entry name" value="Quino_amine_DH_bsu"/>
</dbReference>
<keyword evidence="4" id="KW-1185">Reference proteome</keyword>
<dbReference type="SUPFAM" id="SSF50969">
    <property type="entry name" value="YVTN repeat-like/Quinoprotein amine dehydrogenase"/>
    <property type="match status" value="1"/>
</dbReference>
<gene>
    <name evidence="2" type="ORF">C1S78_029635</name>
    <name evidence="3" type="ORF">C1S78_29570</name>
</gene>
<feature type="region of interest" description="Disordered" evidence="1">
    <location>
        <begin position="1"/>
        <end position="20"/>
    </location>
</feature>
<evidence type="ECO:0000313" key="4">
    <source>
        <dbReference type="Proteomes" id="UP000309231"/>
    </source>
</evidence>
<proteinExistence type="predicted"/>
<dbReference type="EMBL" id="CP062008">
    <property type="protein sequence ID" value="QPG72691.1"/>
    <property type="molecule type" value="Genomic_DNA"/>
</dbReference>
<evidence type="ECO:0000313" key="2">
    <source>
        <dbReference type="EMBL" id="QPG72691.1"/>
    </source>
</evidence>
<reference evidence="2 4" key="2">
    <citation type="journal article" date="2019" name="BMC Evol. Biol.">
        <title>Comparative genomics of Mycobacterium mucogenicum and Mycobacterium neoaurum clade members emphasizing tRNA and non-coding RNA.</title>
        <authorList>
            <person name="Behra P.R.K."/>
            <person name="Pettersson B.M.F."/>
            <person name="Das S."/>
            <person name="Dasgupta S."/>
            <person name="Kirsebom L.A."/>
        </authorList>
    </citation>
    <scope>NUCLEOTIDE SEQUENCE [LARGE SCALE GENOMIC DNA]</scope>
    <source>
        <strain evidence="2 4">DSM 44124</strain>
    </source>
</reference>